<comment type="caution">
    <text evidence="1">The sequence shown here is derived from an EMBL/GenBank/DDBJ whole genome shotgun (WGS) entry which is preliminary data.</text>
</comment>
<sequence length="109" mass="11852">CQADSVGFTGTLSGLPNSASYRYHIAGSYRNVPVSVLNLRSENRRLIDLNNDTMTSYTMSSTGCAIQPKLSKSQTAQLVKKYPDYIEATTLANLQCSTSGGFTIAIDYK</sequence>
<protein>
    <submittedName>
        <fullName evidence="1">Uncharacterized protein</fullName>
    </submittedName>
</protein>
<keyword evidence="2" id="KW-1185">Reference proteome</keyword>
<dbReference type="AlphaFoldDB" id="A0A7J6R8R2"/>
<feature type="non-terminal residue" evidence="1">
    <location>
        <position position="109"/>
    </location>
</feature>
<reference evidence="1 2" key="1">
    <citation type="submission" date="2020-04" db="EMBL/GenBank/DDBJ databases">
        <title>Perkinsus olseni comparative genomics.</title>
        <authorList>
            <person name="Bogema D.R."/>
        </authorList>
    </citation>
    <scope>NUCLEOTIDE SEQUENCE [LARGE SCALE GENOMIC DNA]</scope>
    <source>
        <strain evidence="1 2">ATCC PRA-207</strain>
    </source>
</reference>
<dbReference type="Proteomes" id="UP000553632">
    <property type="component" value="Unassembled WGS sequence"/>
</dbReference>
<evidence type="ECO:0000313" key="1">
    <source>
        <dbReference type="EMBL" id="KAF4717058.1"/>
    </source>
</evidence>
<accession>A0A7J6R8R2</accession>
<name>A0A7J6R8R2_PEROL</name>
<organism evidence="1 2">
    <name type="scientific">Perkinsus olseni</name>
    <name type="common">Perkinsus atlanticus</name>
    <dbReference type="NCBI Taxonomy" id="32597"/>
    <lineage>
        <taxon>Eukaryota</taxon>
        <taxon>Sar</taxon>
        <taxon>Alveolata</taxon>
        <taxon>Perkinsozoa</taxon>
        <taxon>Perkinsea</taxon>
        <taxon>Perkinsida</taxon>
        <taxon>Perkinsidae</taxon>
        <taxon>Perkinsus</taxon>
    </lineage>
</organism>
<evidence type="ECO:0000313" key="2">
    <source>
        <dbReference type="Proteomes" id="UP000553632"/>
    </source>
</evidence>
<gene>
    <name evidence="1" type="ORF">FOZ63_023995</name>
</gene>
<dbReference type="EMBL" id="JABANO010027310">
    <property type="protein sequence ID" value="KAF4717058.1"/>
    <property type="molecule type" value="Genomic_DNA"/>
</dbReference>
<proteinExistence type="predicted"/>
<feature type="non-terminal residue" evidence="1">
    <location>
        <position position="1"/>
    </location>
</feature>